<proteinExistence type="predicted"/>
<dbReference type="PANTHER" id="PTHR13650:SF0">
    <property type="entry name" value="SPATACSIN"/>
    <property type="match status" value="1"/>
</dbReference>
<evidence type="ECO:0000259" key="2">
    <source>
        <dbReference type="Pfam" id="PF14649"/>
    </source>
</evidence>
<dbReference type="GO" id="GO:0030425">
    <property type="term" value="C:dendrite"/>
    <property type="evidence" value="ECO:0007669"/>
    <property type="project" value="TreeGrafter"/>
</dbReference>
<dbReference type="GO" id="GO:0030424">
    <property type="term" value="C:axon"/>
    <property type="evidence" value="ECO:0007669"/>
    <property type="project" value="TreeGrafter"/>
</dbReference>
<dbReference type="InterPro" id="IPR028107">
    <property type="entry name" value="Spatacsin_C_dom"/>
</dbReference>
<dbReference type="InterPro" id="IPR028103">
    <property type="entry name" value="Spatacsin"/>
</dbReference>
<evidence type="ECO:0000256" key="1">
    <source>
        <dbReference type="SAM" id="MobiDB-lite"/>
    </source>
</evidence>
<name>A0AAR5QDG3_DENPD</name>
<evidence type="ECO:0000313" key="3">
    <source>
        <dbReference type="EnsemblMetazoa" id="XP_019771265.1"/>
    </source>
</evidence>
<protein>
    <recommendedName>
        <fullName evidence="2">Spatacsin C-terminal domain-containing protein</fullName>
    </recommendedName>
</protein>
<dbReference type="Proteomes" id="UP000019118">
    <property type="component" value="Unassembled WGS sequence"/>
</dbReference>
<dbReference type="GO" id="GO:0005737">
    <property type="term" value="C:cytoplasm"/>
    <property type="evidence" value="ECO:0007669"/>
    <property type="project" value="TreeGrafter"/>
</dbReference>
<evidence type="ECO:0000313" key="4">
    <source>
        <dbReference type="Proteomes" id="UP000019118"/>
    </source>
</evidence>
<reference evidence="3" key="2">
    <citation type="submission" date="2024-08" db="UniProtKB">
        <authorList>
            <consortium name="EnsemblMetazoa"/>
        </authorList>
    </citation>
    <scope>IDENTIFICATION</scope>
</reference>
<feature type="domain" description="Spatacsin C-terminal" evidence="2">
    <location>
        <begin position="1422"/>
        <end position="1738"/>
    </location>
</feature>
<dbReference type="GO" id="GO:0045202">
    <property type="term" value="C:synapse"/>
    <property type="evidence" value="ECO:0007669"/>
    <property type="project" value="TreeGrafter"/>
</dbReference>
<dbReference type="EnsemblMetazoa" id="XM_019915706.1">
    <property type="protein sequence ID" value="XP_019771265.1"/>
    <property type="gene ID" value="LOC109545169"/>
</dbReference>
<keyword evidence="4" id="KW-1185">Reference proteome</keyword>
<dbReference type="GO" id="GO:0007268">
    <property type="term" value="P:chemical synaptic transmission"/>
    <property type="evidence" value="ECO:0007669"/>
    <property type="project" value="TreeGrafter"/>
</dbReference>
<dbReference type="GO" id="GO:0007409">
    <property type="term" value="P:axonogenesis"/>
    <property type="evidence" value="ECO:0007669"/>
    <property type="project" value="TreeGrafter"/>
</dbReference>
<dbReference type="Pfam" id="PF14649">
    <property type="entry name" value="Spatacsin_C"/>
    <property type="match status" value="1"/>
</dbReference>
<dbReference type="GO" id="GO:0048489">
    <property type="term" value="P:synaptic vesicle transport"/>
    <property type="evidence" value="ECO:0007669"/>
    <property type="project" value="TreeGrafter"/>
</dbReference>
<dbReference type="GO" id="GO:0008088">
    <property type="term" value="P:axo-dendritic transport"/>
    <property type="evidence" value="ECO:0007669"/>
    <property type="project" value="TreeGrafter"/>
</dbReference>
<sequence length="1808" mass="208684">MHNIKYHRYISKSYCNQSDLTKSLEKSSSENVSSKAPPSDSKSDTLKKSQQIVKPPIPQNIPKERAGLWIAWTYKRDREVVREAASKGHVELAVQFIHLRRNLDEDIVKNFINTEVLIWVDELLDRKLISRVTIILKHIGLDPFRELQRMFYETTDSDRRQYIGNHLSDKNELSSNYKRLWTFLDVVLDNKVLSQQYSLLYDSIEVLDKVSQDWKDQTAVRLFMATQDARLIPLIKADVLWEYLLKTKELDYLIAWIQLAYSSHTKISNIPEPFLLVLKSFEITDDMIDYLSDLISPSNRYEEILNELVLFGRFIDSERMEFLKVLSRVNSADSLINIYQILEQPYSNLSLTEFTFMLIDHCLNNDLLVVLNACAANLDLSFSDSLSTCAHLDLIVNFIELISNLDEEHLGINIFKVSKYLNKDLNKFLCDNPMIVFALLLFFSDGTTFINSMQEKSLVFHNIQLYDCLSNAMGQFRMLSDLYVRHRGVKCNLTYMDLLEKKLGIEVKKVFAFYFDHSPLQTFSSSAPRPGSVYSKKVTCSFYLKHCRPSIASQLFNQQFGHDDEAKIMTQQKVYKIAMKNFQNLPLVTSCICFLGMIGASSQCIRVSIKAANILFESGMDQDNVISLFISAEQHRSKILKLLENNLLKSVNFTNMMSSGEEFVRAVKQYDVVVNFSDLSNTPLPNGLLKNLAQRNLWFPFLLFAQLKNYPIDQIKELCSHFKNPNLLEHIVHSVLHDIQIDDSNILMKDRDSRKYPLSKLVPKSMDEGSDSKLLLSGSMEGNSSSNSEFLEIDPSNTKVTLLQILIRCHNSADPPRALLQASQLYRNPLLAIFASSYEPDSVITNWLTWLAVSTELYEAFSNFDLMSSSSHQVTSLLNSCMTHQFPKTLLQSCIIFIPENPLTSFCDFLNRLIFRDYEIECLAAKLSKFNKLKTSRRPSTLSQTDYELTYMRNKVWLEETALQLLCSALVYNTNSLFDRLQFVEALCLVNMDTYFTCPIPNFKSLAVILKIMFDTGVHLDLIGFLNVNQEDDAVKNCINELIELNLYSDAVTIAICSNINTDRILLSKWEKRLECSTDFEGDLLECDKDFQAHNVSPQQVVAFLIERNSANEFQQYCLLKLSHKWAVTHELPNKYELEQKKISSYTKLDTPISIDELNDGSVRKDFTTYSDMLDLLDKIKPLDIVVTPEQMRILDAIFIQALGQRDFWLALKLEKMFGCKNSDMEILKLCHELAEGMLMPYQLNEDQQHIIARVKEIQRIRRRRSAYISNSFSADVNYLELIEEEENKQEEPILATQGLIHCLIEKLHHGSELAYYIFMKYRISYNIELPYNVVVSNVDPMVMLKMALQDGSFNTIEVVHDCFEVFNWSKEQMTDLICDRFVAAATKYSQSKIEVFTMWGINVVDQFHLILNLIRDECSTLGNKFYNHATELHKKQMFADVNFKISEMALVVELLIAAHSCFTVDCNMEGISSILKKCRNVIDNLLQVRSWKLIVRLLTGVGRYTELKYVFYELKRNDQFEFLLSKGSKRDERLKLACIEYLKKTCLQDMELYKLVAIHFNLYSDVAALWEREAQGHIKNLLLVSEIMNDNPNAADPMEFIYLIKAPDTDFLLNKAMNKYIQAAEFHVQGEKLSSAMNAARQAELIALQKSLFNSVQDNEEVPAILNLTTKKITKLMCTRLSFHQSNILAQAYNVFPVWQRILYEQVIKNDNITYFNEFAETIGVTDELLQDIVRKCQLLQALNASQLKNIKYMIEQVESLHLKYLLASEFGFSNLVHDVINSDEIYYLKDTVYKSGYKGQNASKYS</sequence>
<dbReference type="PANTHER" id="PTHR13650">
    <property type="entry name" value="SPATACSIN"/>
    <property type="match status" value="1"/>
</dbReference>
<accession>A0AAR5QDG3</accession>
<feature type="compositionally biased region" description="Low complexity" evidence="1">
    <location>
        <begin position="29"/>
        <end position="40"/>
    </location>
</feature>
<reference evidence="4" key="1">
    <citation type="journal article" date="2013" name="Genome Biol.">
        <title>Draft genome of the mountain pine beetle, Dendroctonus ponderosae Hopkins, a major forest pest.</title>
        <authorList>
            <person name="Keeling C.I."/>
            <person name="Yuen M.M."/>
            <person name="Liao N.Y."/>
            <person name="Docking T.R."/>
            <person name="Chan S.K."/>
            <person name="Taylor G.A."/>
            <person name="Palmquist D.L."/>
            <person name="Jackman S.D."/>
            <person name="Nguyen A."/>
            <person name="Li M."/>
            <person name="Henderson H."/>
            <person name="Janes J.K."/>
            <person name="Zhao Y."/>
            <person name="Pandoh P."/>
            <person name="Moore R."/>
            <person name="Sperling F.A."/>
            <person name="Huber D.P."/>
            <person name="Birol I."/>
            <person name="Jones S.J."/>
            <person name="Bohlmann J."/>
        </authorList>
    </citation>
    <scope>NUCLEOTIDE SEQUENCE</scope>
</reference>
<feature type="region of interest" description="Disordered" evidence="1">
    <location>
        <begin position="25"/>
        <end position="59"/>
    </location>
</feature>
<organism evidence="3 4">
    <name type="scientific">Dendroctonus ponderosae</name>
    <name type="common">Mountain pine beetle</name>
    <dbReference type="NCBI Taxonomy" id="77166"/>
    <lineage>
        <taxon>Eukaryota</taxon>
        <taxon>Metazoa</taxon>
        <taxon>Ecdysozoa</taxon>
        <taxon>Arthropoda</taxon>
        <taxon>Hexapoda</taxon>
        <taxon>Insecta</taxon>
        <taxon>Pterygota</taxon>
        <taxon>Neoptera</taxon>
        <taxon>Endopterygota</taxon>
        <taxon>Coleoptera</taxon>
        <taxon>Polyphaga</taxon>
        <taxon>Cucujiformia</taxon>
        <taxon>Curculionidae</taxon>
        <taxon>Scolytinae</taxon>
        <taxon>Dendroctonus</taxon>
    </lineage>
</organism>